<keyword evidence="3" id="KW-1185">Reference proteome</keyword>
<reference evidence="2 3" key="1">
    <citation type="submission" date="2024-02" db="EMBL/GenBank/DDBJ databases">
        <authorList>
            <person name="Vignale AGUSTIN F."/>
            <person name="Sosa J E."/>
            <person name="Modenutti C."/>
        </authorList>
    </citation>
    <scope>NUCLEOTIDE SEQUENCE [LARGE SCALE GENOMIC DNA]</scope>
</reference>
<evidence type="ECO:0000313" key="2">
    <source>
        <dbReference type="EMBL" id="CAK9151015.1"/>
    </source>
</evidence>
<feature type="transmembrane region" description="Helical" evidence="1">
    <location>
        <begin position="81"/>
        <end position="102"/>
    </location>
</feature>
<gene>
    <name evidence="2" type="ORF">ILEXP_LOCUS19175</name>
</gene>
<accession>A0ABC8S2H3</accession>
<dbReference type="Proteomes" id="UP001642360">
    <property type="component" value="Unassembled WGS sequence"/>
</dbReference>
<proteinExistence type="predicted"/>
<evidence type="ECO:0000313" key="3">
    <source>
        <dbReference type="Proteomes" id="UP001642360"/>
    </source>
</evidence>
<sequence length="135" mass="14921">MTFELNEPTIRKGGASFNDIVQKGIHINFLAKRSLPAFCYPPFNWLWESAVPLGFLYHFSSVAALPLMTSGFLHVFEGGGGLSGCMQASTLAYFICISSLLVSQRCSMRSTPWYASVSYIQDFQLSVGSMAFLLE</sequence>
<keyword evidence="1" id="KW-0812">Transmembrane</keyword>
<keyword evidence="1" id="KW-1133">Transmembrane helix</keyword>
<protein>
    <submittedName>
        <fullName evidence="2">Uncharacterized protein</fullName>
    </submittedName>
</protein>
<name>A0ABC8S2H3_9AQUA</name>
<evidence type="ECO:0000256" key="1">
    <source>
        <dbReference type="SAM" id="Phobius"/>
    </source>
</evidence>
<dbReference type="AlphaFoldDB" id="A0ABC8S2H3"/>
<comment type="caution">
    <text evidence="2">The sequence shown here is derived from an EMBL/GenBank/DDBJ whole genome shotgun (WGS) entry which is preliminary data.</text>
</comment>
<keyword evidence="1" id="KW-0472">Membrane</keyword>
<dbReference type="EMBL" id="CAUOFW020002092">
    <property type="protein sequence ID" value="CAK9151015.1"/>
    <property type="molecule type" value="Genomic_DNA"/>
</dbReference>
<organism evidence="2 3">
    <name type="scientific">Ilex paraguariensis</name>
    <name type="common">yerba mate</name>
    <dbReference type="NCBI Taxonomy" id="185542"/>
    <lineage>
        <taxon>Eukaryota</taxon>
        <taxon>Viridiplantae</taxon>
        <taxon>Streptophyta</taxon>
        <taxon>Embryophyta</taxon>
        <taxon>Tracheophyta</taxon>
        <taxon>Spermatophyta</taxon>
        <taxon>Magnoliopsida</taxon>
        <taxon>eudicotyledons</taxon>
        <taxon>Gunneridae</taxon>
        <taxon>Pentapetalae</taxon>
        <taxon>asterids</taxon>
        <taxon>campanulids</taxon>
        <taxon>Aquifoliales</taxon>
        <taxon>Aquifoliaceae</taxon>
        <taxon>Ilex</taxon>
    </lineage>
</organism>